<evidence type="ECO:0000256" key="9">
    <source>
        <dbReference type="ARBA" id="ARBA00022840"/>
    </source>
</evidence>
<dbReference type="Gene3D" id="3.30.70.890">
    <property type="entry name" value="GHMP kinase, C-terminal domain"/>
    <property type="match status" value="1"/>
</dbReference>
<keyword evidence="13" id="KW-0752">Steroid biosynthesis</keyword>
<protein>
    <recommendedName>
        <fullName evidence="3 13">Mevalonate kinase</fullName>
        <shortName evidence="13">MK</shortName>
        <ecNumber evidence="3 13">2.7.1.36</ecNumber>
    </recommendedName>
</protein>
<keyword evidence="11 13" id="KW-0443">Lipid metabolism</keyword>
<evidence type="ECO:0000256" key="10">
    <source>
        <dbReference type="ARBA" id="ARBA00022842"/>
    </source>
</evidence>
<evidence type="ECO:0000313" key="17">
    <source>
        <dbReference type="Proteomes" id="UP001146793"/>
    </source>
</evidence>
<evidence type="ECO:0000256" key="6">
    <source>
        <dbReference type="ARBA" id="ARBA00022679"/>
    </source>
</evidence>
<evidence type="ECO:0000313" key="16">
    <source>
        <dbReference type="EMBL" id="KAJ3439846.1"/>
    </source>
</evidence>
<evidence type="ECO:0000256" key="11">
    <source>
        <dbReference type="ARBA" id="ARBA00023098"/>
    </source>
</evidence>
<comment type="subcellular location">
    <subcellularLocation>
        <location evidence="1 13">Cytoplasm</location>
    </subcellularLocation>
</comment>
<reference evidence="16" key="1">
    <citation type="submission" date="2022-08" db="EMBL/GenBank/DDBJ databases">
        <title>Novel sulphate-reducing endosymbionts in the free-living metamonad Anaeramoeba.</title>
        <authorList>
            <person name="Jerlstrom-Hultqvist J."/>
            <person name="Cepicka I."/>
            <person name="Gallot-Lavallee L."/>
            <person name="Salas-Leiva D."/>
            <person name="Curtis B.A."/>
            <person name="Zahonova K."/>
            <person name="Pipaliya S."/>
            <person name="Dacks J."/>
            <person name="Roger A.J."/>
        </authorList>
    </citation>
    <scope>NUCLEOTIDE SEQUENCE</scope>
    <source>
        <strain evidence="16">Busselton2</strain>
    </source>
</reference>
<dbReference type="PROSITE" id="PS00627">
    <property type="entry name" value="GHMP_KINASES_ATP"/>
    <property type="match status" value="1"/>
</dbReference>
<dbReference type="NCBIfam" id="TIGR00549">
    <property type="entry name" value="mevalon_kin"/>
    <property type="match status" value="1"/>
</dbReference>
<comment type="similarity">
    <text evidence="2 13">Belongs to the GHMP kinase family. Mevalonate kinase subfamily.</text>
</comment>
<dbReference type="InterPro" id="IPR013750">
    <property type="entry name" value="GHMP_kinase_C_dom"/>
</dbReference>
<dbReference type="GO" id="GO:0005829">
    <property type="term" value="C:cytosol"/>
    <property type="evidence" value="ECO:0007669"/>
    <property type="project" value="TreeGrafter"/>
</dbReference>
<keyword evidence="10" id="KW-0460">Magnesium</keyword>
<comment type="caution">
    <text evidence="16">The sequence shown here is derived from an EMBL/GenBank/DDBJ whole genome shotgun (WGS) entry which is preliminary data.</text>
</comment>
<dbReference type="EMBL" id="JANTQA010000032">
    <property type="protein sequence ID" value="KAJ3439846.1"/>
    <property type="molecule type" value="Genomic_DNA"/>
</dbReference>
<keyword evidence="6 13" id="KW-0808">Transferase</keyword>
<dbReference type="SUPFAM" id="SSF55060">
    <property type="entry name" value="GHMP Kinase, C-terminal domain"/>
    <property type="match status" value="1"/>
</dbReference>
<dbReference type="PRINTS" id="PR00959">
    <property type="entry name" value="MEVGALKINASE"/>
</dbReference>
<sequence length="344" mass="38358">MKSITVSCPGKVILFGEHSVVYNRLAIVSSLSRRTTCKVSGSEKQTSLCLPLFEKTYTVPTEILFQSLNELEQNKDYSEPLIKVLLVILQSVVSKNEFTNLKIEINSTIPIGSGLGSSASFCVSLAASLLIFFQKIDPIENKFTHEQLEKINTIAYKGENIFHGSSSGIDNTISTFGGIFTYQKGKIKPINFLKKNIEILIINSGIQRKTKEKVGRVRELYNQYQDIMTHIFDAMEQITVQFISEFTTKQLNTETSPLDKANQLCRICHDLLCSIDVSHPKLDPIVKIGQKFGMHLKITGAGGGGCVYGFLLPNVDYSELEQELKNANLKYFRSKLGGKGVKIL</sequence>
<dbReference type="GO" id="GO:0019287">
    <property type="term" value="P:isopentenyl diphosphate biosynthetic process, mevalonate pathway"/>
    <property type="evidence" value="ECO:0007669"/>
    <property type="project" value="TreeGrafter"/>
</dbReference>
<keyword evidence="8 13" id="KW-0418">Kinase</keyword>
<keyword evidence="13" id="KW-0756">Sterol biosynthesis</keyword>
<dbReference type="PANTHER" id="PTHR43290:SF2">
    <property type="entry name" value="MEVALONATE KINASE"/>
    <property type="match status" value="1"/>
</dbReference>
<dbReference type="SUPFAM" id="SSF54211">
    <property type="entry name" value="Ribosomal protein S5 domain 2-like"/>
    <property type="match status" value="1"/>
</dbReference>
<dbReference type="InterPro" id="IPR036554">
    <property type="entry name" value="GHMP_kinase_C_sf"/>
</dbReference>
<dbReference type="InterPro" id="IPR006205">
    <property type="entry name" value="Mev_gal_kin"/>
</dbReference>
<proteinExistence type="inferred from homology"/>
<keyword evidence="5 13" id="KW-0444">Lipid biosynthesis</keyword>
<keyword evidence="9 13" id="KW-0067">ATP-binding</keyword>
<dbReference type="GO" id="GO:0004496">
    <property type="term" value="F:mevalonate kinase activity"/>
    <property type="evidence" value="ECO:0007669"/>
    <property type="project" value="UniProtKB-EC"/>
</dbReference>
<dbReference type="EC" id="2.7.1.36" evidence="3 13"/>
<comment type="pathway">
    <text evidence="12 13">Isoprenoid biosynthesis; isopentenyl diphosphate biosynthesis via mevalonate pathway; isopentenyl diphosphate from (R)-mevalonate: step 1/3.</text>
</comment>
<evidence type="ECO:0000256" key="3">
    <source>
        <dbReference type="ARBA" id="ARBA00012103"/>
    </source>
</evidence>
<dbReference type="GO" id="GO:0005524">
    <property type="term" value="F:ATP binding"/>
    <property type="evidence" value="ECO:0007669"/>
    <property type="project" value="UniProtKB-KW"/>
</dbReference>
<feature type="domain" description="GHMP kinase C-terminal" evidence="15">
    <location>
        <begin position="261"/>
        <end position="314"/>
    </location>
</feature>
<dbReference type="PANTHER" id="PTHR43290">
    <property type="entry name" value="MEVALONATE KINASE"/>
    <property type="match status" value="1"/>
</dbReference>
<dbReference type="AlphaFoldDB" id="A0AAV7ZCW7"/>
<evidence type="ECO:0000259" key="14">
    <source>
        <dbReference type="Pfam" id="PF00288"/>
    </source>
</evidence>
<evidence type="ECO:0000256" key="5">
    <source>
        <dbReference type="ARBA" id="ARBA00022516"/>
    </source>
</evidence>
<dbReference type="InterPro" id="IPR006203">
    <property type="entry name" value="GHMP_knse_ATP-bd_CS"/>
</dbReference>
<dbReference type="InterPro" id="IPR014721">
    <property type="entry name" value="Ribsml_uS5_D2-typ_fold_subgr"/>
</dbReference>
<accession>A0AAV7ZCW7</accession>
<keyword evidence="13" id="KW-0753">Steroid metabolism</keyword>
<evidence type="ECO:0000259" key="15">
    <source>
        <dbReference type="Pfam" id="PF08544"/>
    </source>
</evidence>
<feature type="domain" description="GHMP kinase N-terminal" evidence="14">
    <location>
        <begin position="96"/>
        <end position="178"/>
    </location>
</feature>
<comment type="catalytic activity">
    <reaction evidence="13">
        <text>(R)-mevalonate + ATP = (R)-5-phosphomevalonate + ADP + H(+)</text>
        <dbReference type="Rhea" id="RHEA:17065"/>
        <dbReference type="ChEBI" id="CHEBI:15378"/>
        <dbReference type="ChEBI" id="CHEBI:30616"/>
        <dbReference type="ChEBI" id="CHEBI:36464"/>
        <dbReference type="ChEBI" id="CHEBI:58146"/>
        <dbReference type="ChEBI" id="CHEBI:456216"/>
        <dbReference type="EC" id="2.7.1.36"/>
    </reaction>
</comment>
<name>A0AAV7ZCW7_9EUKA</name>
<keyword evidence="7 13" id="KW-0547">Nucleotide-binding</keyword>
<evidence type="ECO:0000256" key="1">
    <source>
        <dbReference type="ARBA" id="ARBA00004496"/>
    </source>
</evidence>
<gene>
    <name evidence="16" type="ORF">M0812_15886</name>
</gene>
<keyword evidence="13" id="KW-1207">Sterol metabolism</keyword>
<evidence type="ECO:0000256" key="2">
    <source>
        <dbReference type="ARBA" id="ARBA00006495"/>
    </source>
</evidence>
<dbReference type="Gene3D" id="3.30.230.10">
    <property type="match status" value="1"/>
</dbReference>
<evidence type="ECO:0000256" key="12">
    <source>
        <dbReference type="ARBA" id="ARBA00029438"/>
    </source>
</evidence>
<evidence type="ECO:0000256" key="4">
    <source>
        <dbReference type="ARBA" id="ARBA00022490"/>
    </source>
</evidence>
<dbReference type="Pfam" id="PF08544">
    <property type="entry name" value="GHMP_kinases_C"/>
    <property type="match status" value="1"/>
</dbReference>
<evidence type="ECO:0000256" key="13">
    <source>
        <dbReference type="RuleBase" id="RU363087"/>
    </source>
</evidence>
<organism evidence="16 17">
    <name type="scientific">Anaeramoeba flamelloides</name>
    <dbReference type="NCBI Taxonomy" id="1746091"/>
    <lineage>
        <taxon>Eukaryota</taxon>
        <taxon>Metamonada</taxon>
        <taxon>Anaeramoebidae</taxon>
        <taxon>Anaeramoeba</taxon>
    </lineage>
</organism>
<keyword evidence="4 13" id="KW-0963">Cytoplasm</keyword>
<evidence type="ECO:0000256" key="7">
    <source>
        <dbReference type="ARBA" id="ARBA00022741"/>
    </source>
</evidence>
<dbReference type="InterPro" id="IPR020568">
    <property type="entry name" value="Ribosomal_Su5_D2-typ_SF"/>
</dbReference>
<dbReference type="Proteomes" id="UP001146793">
    <property type="component" value="Unassembled WGS sequence"/>
</dbReference>
<dbReference type="GO" id="GO:0016126">
    <property type="term" value="P:sterol biosynthetic process"/>
    <property type="evidence" value="ECO:0007669"/>
    <property type="project" value="UniProtKB-KW"/>
</dbReference>
<evidence type="ECO:0000256" key="8">
    <source>
        <dbReference type="ARBA" id="ARBA00022777"/>
    </source>
</evidence>
<dbReference type="Pfam" id="PF00288">
    <property type="entry name" value="GHMP_kinases_N"/>
    <property type="match status" value="1"/>
</dbReference>
<dbReference type="InterPro" id="IPR006204">
    <property type="entry name" value="GHMP_kinase_N_dom"/>
</dbReference>